<evidence type="ECO:0000313" key="3">
    <source>
        <dbReference type="EMBL" id="TCK63348.1"/>
    </source>
</evidence>
<feature type="compositionally biased region" description="Polar residues" evidence="1">
    <location>
        <begin position="1"/>
        <end position="11"/>
    </location>
</feature>
<dbReference type="Proteomes" id="UP000295565">
    <property type="component" value="Unassembled WGS sequence"/>
</dbReference>
<accession>A0A4R1KF31</accession>
<keyword evidence="4" id="KW-1185">Reference proteome</keyword>
<keyword evidence="2" id="KW-0812">Transmembrane</keyword>
<dbReference type="AlphaFoldDB" id="A0A4R1KF31"/>
<organism evidence="3 4">
    <name type="scientific">Celerinatantimonas diazotrophica</name>
    <dbReference type="NCBI Taxonomy" id="412034"/>
    <lineage>
        <taxon>Bacteria</taxon>
        <taxon>Pseudomonadati</taxon>
        <taxon>Pseudomonadota</taxon>
        <taxon>Gammaproteobacteria</taxon>
        <taxon>Celerinatantimonadaceae</taxon>
        <taxon>Celerinatantimonas</taxon>
    </lineage>
</organism>
<comment type="caution">
    <text evidence="3">The sequence shown here is derived from an EMBL/GenBank/DDBJ whole genome shotgun (WGS) entry which is preliminary data.</text>
</comment>
<keyword evidence="2" id="KW-1133">Transmembrane helix</keyword>
<feature type="transmembrane region" description="Helical" evidence="2">
    <location>
        <begin position="91"/>
        <end position="107"/>
    </location>
</feature>
<sequence>MEQSSQANAHQAPQPDRTEKRLSTLEKDKMRLWKMYNDHHAQLDQLTHRLDELNQMQGQQLQSEQQFNQQSGQLHQELKQLSYTLKRTRRLLYLAVILLLLVSISQVDWQPLWHASQQAFSLLQARMAS</sequence>
<name>A0A4R1KF31_9GAMM</name>
<proteinExistence type="predicted"/>
<keyword evidence="2" id="KW-0472">Membrane</keyword>
<dbReference type="RefSeq" id="WP_131911105.1">
    <property type="nucleotide sequence ID" value="NZ_OU594967.1"/>
</dbReference>
<protein>
    <submittedName>
        <fullName evidence="3">Uncharacterized protein</fullName>
    </submittedName>
</protein>
<evidence type="ECO:0000256" key="1">
    <source>
        <dbReference type="SAM" id="MobiDB-lite"/>
    </source>
</evidence>
<feature type="region of interest" description="Disordered" evidence="1">
    <location>
        <begin position="1"/>
        <end position="24"/>
    </location>
</feature>
<dbReference type="EMBL" id="SMGD01000002">
    <property type="protein sequence ID" value="TCK63348.1"/>
    <property type="molecule type" value="Genomic_DNA"/>
</dbReference>
<gene>
    <name evidence="3" type="ORF">EV690_0234</name>
</gene>
<evidence type="ECO:0000256" key="2">
    <source>
        <dbReference type="SAM" id="Phobius"/>
    </source>
</evidence>
<reference evidence="3 4" key="1">
    <citation type="submission" date="2019-03" db="EMBL/GenBank/DDBJ databases">
        <title>Genomic Encyclopedia of Type Strains, Phase IV (KMG-IV): sequencing the most valuable type-strain genomes for metagenomic binning, comparative biology and taxonomic classification.</title>
        <authorList>
            <person name="Goeker M."/>
        </authorList>
    </citation>
    <scope>NUCLEOTIDE SEQUENCE [LARGE SCALE GENOMIC DNA]</scope>
    <source>
        <strain evidence="3 4">DSM 18577</strain>
    </source>
</reference>
<evidence type="ECO:0000313" key="4">
    <source>
        <dbReference type="Proteomes" id="UP000295565"/>
    </source>
</evidence>